<evidence type="ECO:0000313" key="2">
    <source>
        <dbReference type="EMBL" id="CDW53878.1"/>
    </source>
</evidence>
<protein>
    <submittedName>
        <fullName evidence="2">Uncharacterized protein</fullName>
    </submittedName>
</protein>
<feature type="region of interest" description="Disordered" evidence="1">
    <location>
        <begin position="41"/>
        <end position="70"/>
    </location>
</feature>
<reference evidence="2" key="1">
    <citation type="submission" date="2014-01" db="EMBL/GenBank/DDBJ databases">
        <authorList>
            <person name="Aslett M."/>
        </authorList>
    </citation>
    <scope>NUCLEOTIDE SEQUENCE</scope>
</reference>
<accession>A0A077Z2D8</accession>
<reference evidence="2" key="2">
    <citation type="submission" date="2014-03" db="EMBL/GenBank/DDBJ databases">
        <title>The whipworm genome and dual-species transcriptomics of an intimate host-pathogen interaction.</title>
        <authorList>
            <person name="Foth B.J."/>
            <person name="Tsai I.J."/>
            <person name="Reid A.J."/>
            <person name="Bancroft A.J."/>
            <person name="Nichol S."/>
            <person name="Tracey A."/>
            <person name="Holroyd N."/>
            <person name="Cotton J.A."/>
            <person name="Stanley E.J."/>
            <person name="Zarowiecki M."/>
            <person name="Liu J.Z."/>
            <person name="Huckvale T."/>
            <person name="Cooper P.J."/>
            <person name="Grencis R.K."/>
            <person name="Berriman M."/>
        </authorList>
    </citation>
    <scope>NUCLEOTIDE SEQUENCE [LARGE SCALE GENOMIC DNA]</scope>
</reference>
<gene>
    <name evidence="2" type="ORF">TTRE_0000214601</name>
</gene>
<name>A0A077Z2D8_TRITR</name>
<evidence type="ECO:0000256" key="1">
    <source>
        <dbReference type="SAM" id="MobiDB-lite"/>
    </source>
</evidence>
<evidence type="ECO:0000313" key="3">
    <source>
        <dbReference type="Proteomes" id="UP000030665"/>
    </source>
</evidence>
<dbReference type="EMBL" id="HG805871">
    <property type="protein sequence ID" value="CDW53878.1"/>
    <property type="molecule type" value="Genomic_DNA"/>
</dbReference>
<sequence>MALSCEKETQEWLGENLQFCTAPGAGRTGFDYIEHSTGAGSVLNSSMKLHPPKTAPLREKHDTSSAVQKKDNEKATAYFYKTDATSKSSALKRRRGVEPINSIPTIENDLLKGEASSAAKEKIARDKLGQTRYLERSAVAKGK</sequence>
<dbReference type="Proteomes" id="UP000030665">
    <property type="component" value="Unassembled WGS sequence"/>
</dbReference>
<dbReference type="AlphaFoldDB" id="A0A077Z2D8"/>
<keyword evidence="3" id="KW-1185">Reference proteome</keyword>
<feature type="compositionally biased region" description="Basic and acidic residues" evidence="1">
    <location>
        <begin position="56"/>
        <end position="70"/>
    </location>
</feature>
<proteinExistence type="predicted"/>
<organism evidence="2 3">
    <name type="scientific">Trichuris trichiura</name>
    <name type="common">Whipworm</name>
    <name type="synonym">Trichocephalus trichiurus</name>
    <dbReference type="NCBI Taxonomy" id="36087"/>
    <lineage>
        <taxon>Eukaryota</taxon>
        <taxon>Metazoa</taxon>
        <taxon>Ecdysozoa</taxon>
        <taxon>Nematoda</taxon>
        <taxon>Enoplea</taxon>
        <taxon>Dorylaimia</taxon>
        <taxon>Trichinellida</taxon>
        <taxon>Trichuridae</taxon>
        <taxon>Trichuris</taxon>
    </lineage>
</organism>